<dbReference type="InterPro" id="IPR041033">
    <property type="entry name" value="SpaA_PFL_dom_1"/>
</dbReference>
<evidence type="ECO:0000256" key="1">
    <source>
        <dbReference type="SAM" id="Phobius"/>
    </source>
</evidence>
<reference evidence="3 4" key="1">
    <citation type="submission" date="2018-12" db="EMBL/GenBank/DDBJ databases">
        <title>Unveiling genomic diversity among members of the Bifidobacterium pseudolongum species, a widely distributed gut commensal of the animal kingdom.</title>
        <authorList>
            <person name="Lugli G.A."/>
            <person name="Duranti S."/>
            <person name="Albert K."/>
            <person name="Mancabelli L."/>
            <person name="Napoli S."/>
            <person name="Viappiani A."/>
            <person name="Anzalone R."/>
            <person name="Longhi G."/>
            <person name="Milani C."/>
            <person name="Turroni F."/>
            <person name="Alessandri G."/>
            <person name="Sela D.A."/>
            <person name="Van Sinderen D."/>
            <person name="Ventura M."/>
        </authorList>
    </citation>
    <scope>NUCLEOTIDE SEQUENCE [LARGE SCALE GENOMIC DNA]</scope>
    <source>
        <strain evidence="3 4">2093B</strain>
    </source>
</reference>
<dbReference type="InterPro" id="IPR026466">
    <property type="entry name" value="Fim_isopep_form_D2_dom"/>
</dbReference>
<proteinExistence type="predicted"/>
<dbReference type="Proteomes" id="UP000292568">
    <property type="component" value="Unassembled WGS sequence"/>
</dbReference>
<name>A0A4V1Y1K0_9BIFI</name>
<evidence type="ECO:0000313" key="4">
    <source>
        <dbReference type="Proteomes" id="UP000292568"/>
    </source>
</evidence>
<dbReference type="NCBIfam" id="TIGR04226">
    <property type="entry name" value="RrgB_K2N_iso_D2"/>
    <property type="match status" value="1"/>
</dbReference>
<dbReference type="AlphaFoldDB" id="A0A4V1Y1K0"/>
<accession>A0A4V1Y1K0</accession>
<dbReference type="Gene3D" id="2.60.40.740">
    <property type="match status" value="1"/>
</dbReference>
<dbReference type="Gene3D" id="2.60.40.10">
    <property type="entry name" value="Immunoglobulins"/>
    <property type="match status" value="1"/>
</dbReference>
<feature type="transmembrane region" description="Helical" evidence="1">
    <location>
        <begin position="509"/>
        <end position="531"/>
    </location>
</feature>
<keyword evidence="1" id="KW-0472">Membrane</keyword>
<evidence type="ECO:0000313" key="3">
    <source>
        <dbReference type="EMBL" id="RYQ08491.1"/>
    </source>
</evidence>
<feature type="domain" description="SpaA-like prealbumin fold" evidence="2">
    <location>
        <begin position="372"/>
        <end position="480"/>
    </location>
</feature>
<protein>
    <submittedName>
        <fullName evidence="3">Fimbrial isopeptide formation D2 domain-containing protein</fullName>
    </submittedName>
</protein>
<keyword evidence="1" id="KW-1133">Transmembrane helix</keyword>
<gene>
    <name evidence="3" type="ORF">PG2093B_1631</name>
</gene>
<dbReference type="NCBIfam" id="TIGR01167">
    <property type="entry name" value="LPXTG_anchor"/>
    <property type="match status" value="1"/>
</dbReference>
<organism evidence="3 4">
    <name type="scientific">Bifidobacterium pseudolongum subsp. globosum</name>
    <dbReference type="NCBI Taxonomy" id="1690"/>
    <lineage>
        <taxon>Bacteria</taxon>
        <taxon>Bacillati</taxon>
        <taxon>Actinomycetota</taxon>
        <taxon>Actinomycetes</taxon>
        <taxon>Bifidobacteriales</taxon>
        <taxon>Bifidobacteriaceae</taxon>
        <taxon>Bifidobacterium</taxon>
    </lineage>
</organism>
<sequence length="537" mass="56517">MTGVAFADDPAPASTSVELDVATRQPITVKAEGEESLAGHTFKAVQLATYSKAFGFKGTDGRVTSFDVSTNPDLKDAINASITAEHDTANPMAWVVKNLMDSQSSPWAGKLRDFLDQLNTQAAFTGASGTPLAVDGAKATANVAPGIYAIVDTTNTANTPAAIIAMNGTGIDGLTKLQGTAADAQAYTLGTVEYKVHKTTVDKTIDSTSTALDPHDSVANGKHAVSSMIGKAIPFKITSTVPNWTGYTKYYYGINDSYTKGLDIDASTVQITVGDTTLDKQYYTATNTSATDSANGTLAIVFGNNGDIVPSKTAFPVGASVVVTYTAKLNAKAVSTNPETNEATVQYSQNPNDWTNHKTTPNTTDKVYTGFVDIAKQDMDGKALSGAEFQAIDATGSSTGAINFVKVSDGKYRVATDKDTGTTQTLDVASDDGTLHIDGIAKSFTLKETKSPFEGAYLPQATVNAEVNPDDGTVTTTVTTDRNHMVKNGTNQVIVQNARNLVEMPKTGATWMTIFIVGIVALLAVGSLLIVRSRMKD</sequence>
<dbReference type="InterPro" id="IPR013783">
    <property type="entry name" value="Ig-like_fold"/>
</dbReference>
<dbReference type="Pfam" id="PF17802">
    <property type="entry name" value="SpaA"/>
    <property type="match status" value="1"/>
</dbReference>
<comment type="caution">
    <text evidence="3">The sequence shown here is derived from an EMBL/GenBank/DDBJ whole genome shotgun (WGS) entry which is preliminary data.</text>
</comment>
<keyword evidence="1" id="KW-0812">Transmembrane</keyword>
<dbReference type="GO" id="GO:0005975">
    <property type="term" value="P:carbohydrate metabolic process"/>
    <property type="evidence" value="ECO:0007669"/>
    <property type="project" value="UniProtKB-ARBA"/>
</dbReference>
<evidence type="ECO:0000259" key="2">
    <source>
        <dbReference type="Pfam" id="PF17802"/>
    </source>
</evidence>
<dbReference type="EMBL" id="RYUH01000015">
    <property type="protein sequence ID" value="RYQ08491.1"/>
    <property type="molecule type" value="Genomic_DNA"/>
</dbReference>
<dbReference type="RefSeq" id="WP_165369758.1">
    <property type="nucleotide sequence ID" value="NZ_RYUH01000015.1"/>
</dbReference>